<dbReference type="Proteomes" id="UP000323717">
    <property type="component" value="Unassembled WGS sequence"/>
</dbReference>
<sequence>MKKIIFKILGISIGIILILFLAWFVFLAFYPQLFMGYDPDYDKFDERIRNEIAQRIDNYVEQNKRLPESLSEIGFEQQPGMYKYRGHFVLLIKCTDLNYVLEYWDHAAKLWQYVSEDKKWYDYACMEFEPPINLDTIRCINKVYYSPRENMQLVFDSLRINDNVTSILDYDIEETPDSIAYVRCYTSDTLNMEGWVTYRANSRPFYVREFDEWKYYDRKGNCYRKFWNYKENGKLIYETN</sequence>
<reference evidence="2 3" key="1">
    <citation type="journal article" date="2019" name="Nat. Med.">
        <title>A library of human gut bacterial isolates paired with longitudinal multiomics data enables mechanistic microbiome research.</title>
        <authorList>
            <person name="Poyet M."/>
            <person name="Groussin M."/>
            <person name="Gibbons S.M."/>
            <person name="Avila-Pacheco J."/>
            <person name="Jiang X."/>
            <person name="Kearney S.M."/>
            <person name="Perrotta A.R."/>
            <person name="Berdy B."/>
            <person name="Zhao S."/>
            <person name="Lieberman T.D."/>
            <person name="Swanson P.K."/>
            <person name="Smith M."/>
            <person name="Roesemann S."/>
            <person name="Alexander J.E."/>
            <person name="Rich S.A."/>
            <person name="Livny J."/>
            <person name="Vlamakis H."/>
            <person name="Clish C."/>
            <person name="Bullock K."/>
            <person name="Deik A."/>
            <person name="Scott J."/>
            <person name="Pierce K.A."/>
            <person name="Xavier R.J."/>
            <person name="Alm E.J."/>
        </authorList>
    </citation>
    <scope>NUCLEOTIDE SEQUENCE [LARGE SCALE GENOMIC DNA]</scope>
    <source>
        <strain evidence="2 3">BIOML-A163</strain>
    </source>
</reference>
<evidence type="ECO:0000256" key="1">
    <source>
        <dbReference type="SAM" id="Phobius"/>
    </source>
</evidence>
<protein>
    <submittedName>
        <fullName evidence="2">Uncharacterized protein</fullName>
    </submittedName>
</protein>
<accession>A0A5M5BX10</accession>
<name>A0A5M5BX10_BACOV</name>
<dbReference type="AlphaFoldDB" id="A0A5M5BX10"/>
<keyword evidence="1" id="KW-0812">Transmembrane</keyword>
<evidence type="ECO:0000313" key="3">
    <source>
        <dbReference type="Proteomes" id="UP000323717"/>
    </source>
</evidence>
<feature type="transmembrane region" description="Helical" evidence="1">
    <location>
        <begin position="7"/>
        <end position="30"/>
    </location>
</feature>
<organism evidence="2 3">
    <name type="scientific">Bacteroides ovatus</name>
    <dbReference type="NCBI Taxonomy" id="28116"/>
    <lineage>
        <taxon>Bacteria</taxon>
        <taxon>Pseudomonadati</taxon>
        <taxon>Bacteroidota</taxon>
        <taxon>Bacteroidia</taxon>
        <taxon>Bacteroidales</taxon>
        <taxon>Bacteroidaceae</taxon>
        <taxon>Bacteroides</taxon>
    </lineage>
</organism>
<proteinExistence type="predicted"/>
<evidence type="ECO:0000313" key="2">
    <source>
        <dbReference type="EMBL" id="KAA3937853.1"/>
    </source>
</evidence>
<keyword evidence="1" id="KW-1133">Transmembrane helix</keyword>
<dbReference type="EMBL" id="VWLE01000578">
    <property type="protein sequence ID" value="KAA3937853.1"/>
    <property type="molecule type" value="Genomic_DNA"/>
</dbReference>
<gene>
    <name evidence="2" type="ORF">F3D71_25575</name>
</gene>
<comment type="caution">
    <text evidence="2">The sequence shown here is derived from an EMBL/GenBank/DDBJ whole genome shotgun (WGS) entry which is preliminary data.</text>
</comment>
<keyword evidence="1" id="KW-0472">Membrane</keyword>